<dbReference type="InterPro" id="IPR052920">
    <property type="entry name" value="DNA-binding_regulatory"/>
</dbReference>
<dbReference type="RefSeq" id="WP_058257697.1">
    <property type="nucleotide sequence ID" value="NZ_LN879430.1"/>
</dbReference>
<feature type="domain" description="Serine aminopeptidase S33" evidence="2">
    <location>
        <begin position="74"/>
        <end position="163"/>
    </location>
</feature>
<keyword evidence="4" id="KW-1185">Reference proteome</keyword>
<dbReference type="InterPro" id="IPR022742">
    <property type="entry name" value="Hydrolase_4"/>
</dbReference>
<proteinExistence type="predicted"/>
<dbReference type="AlphaFoldDB" id="A0A0K8J4B0"/>
<sequence>MILLWLGTFLWGLSNMILRPKRLSSGMVYKMAVRDGKLNEERYKKIKKKQFMVLSDYGYKLSCELLIPAYWNNKNIAILCHGFSQCKYKSLIYAEIFIKMGFAVLIYDHRNHGLSGKAYTSMGYYEKYDLKKLVDWCLKAYGSDCKIITHGESMGATTVLLHLGIDDRVICTIADCAYSDLKELLIHQLKSYYHLPKLLIPIESFITYLRAGFRYEDVSCESVIRKVKTPVLFIHGKKDSYVPAIMSKKMYKSKERNKALYLVAGAGHGKSCIVNPKGYEEKVEKFVKKYIDQNYISEKASSLCI</sequence>
<dbReference type="Pfam" id="PF03959">
    <property type="entry name" value="FSH1"/>
    <property type="match status" value="1"/>
</dbReference>
<dbReference type="PANTHER" id="PTHR43358:SF5">
    <property type="entry name" value="EXPORTED PROTEIN"/>
    <property type="match status" value="1"/>
</dbReference>
<protein>
    <recommendedName>
        <fullName evidence="5">Serine aminopeptidase S33 domain-containing protein</fullName>
    </recommendedName>
</protein>
<dbReference type="EMBL" id="LN879430">
    <property type="protein sequence ID" value="CUH92322.1"/>
    <property type="molecule type" value="Genomic_DNA"/>
</dbReference>
<reference evidence="4" key="1">
    <citation type="submission" date="2015-09" db="EMBL/GenBank/DDBJ databases">
        <authorList>
            <person name="Wibberg D."/>
        </authorList>
    </citation>
    <scope>NUCLEOTIDE SEQUENCE [LARGE SCALE GENOMIC DNA]</scope>
    <source>
        <strain evidence="4">SD1D</strain>
    </source>
</reference>
<dbReference type="SUPFAM" id="SSF53474">
    <property type="entry name" value="alpha/beta-Hydrolases"/>
    <property type="match status" value="1"/>
</dbReference>
<dbReference type="Pfam" id="PF12146">
    <property type="entry name" value="Hydrolase_4"/>
    <property type="match status" value="1"/>
</dbReference>
<gene>
    <name evidence="3" type="ORF">SD1D_0774</name>
</gene>
<dbReference type="InterPro" id="IPR005645">
    <property type="entry name" value="FSH-like_dom"/>
</dbReference>
<name>A0A0K8J4B0_9FIRM</name>
<accession>A0A0K8J4B0</accession>
<evidence type="ECO:0000259" key="2">
    <source>
        <dbReference type="Pfam" id="PF12146"/>
    </source>
</evidence>
<feature type="domain" description="Serine hydrolase" evidence="1">
    <location>
        <begin position="210"/>
        <end position="261"/>
    </location>
</feature>
<organism evidence="3 4">
    <name type="scientific">Herbinix luporum</name>
    <dbReference type="NCBI Taxonomy" id="1679721"/>
    <lineage>
        <taxon>Bacteria</taxon>
        <taxon>Bacillati</taxon>
        <taxon>Bacillota</taxon>
        <taxon>Clostridia</taxon>
        <taxon>Lachnospirales</taxon>
        <taxon>Lachnospiraceae</taxon>
        <taxon>Herbinix</taxon>
    </lineage>
</organism>
<dbReference type="PANTHER" id="PTHR43358">
    <property type="entry name" value="ALPHA/BETA-HYDROLASE"/>
    <property type="match status" value="1"/>
</dbReference>
<evidence type="ECO:0000259" key="1">
    <source>
        <dbReference type="Pfam" id="PF03959"/>
    </source>
</evidence>
<evidence type="ECO:0000313" key="4">
    <source>
        <dbReference type="Proteomes" id="UP000196053"/>
    </source>
</evidence>
<dbReference type="KEGG" id="hsd:SD1D_0774"/>
<dbReference type="Gene3D" id="3.40.50.1820">
    <property type="entry name" value="alpha/beta hydrolase"/>
    <property type="match status" value="1"/>
</dbReference>
<dbReference type="InterPro" id="IPR029058">
    <property type="entry name" value="AB_hydrolase_fold"/>
</dbReference>
<evidence type="ECO:0000313" key="3">
    <source>
        <dbReference type="EMBL" id="CUH92322.1"/>
    </source>
</evidence>
<dbReference type="Proteomes" id="UP000196053">
    <property type="component" value="Chromosome I"/>
</dbReference>
<evidence type="ECO:0008006" key="5">
    <source>
        <dbReference type="Google" id="ProtNLM"/>
    </source>
</evidence>